<keyword evidence="1 9" id="KW-0547">Nucleotide-binding</keyword>
<accession>E8LJ18</accession>
<keyword evidence="11" id="KW-0238">DNA-binding</keyword>
<keyword evidence="4 9" id="KW-0067">ATP-binding</keyword>
<dbReference type="InterPro" id="IPR000212">
    <property type="entry name" value="DNA_helicase_UvrD/REP"/>
</dbReference>
<protein>
    <recommendedName>
        <fullName evidence="7">DNA 3'-5' helicase</fullName>
        <ecNumber evidence="7">5.6.2.4</ecNumber>
    </recommendedName>
</protein>
<dbReference type="STRING" id="762983.HMPREF9444_00691"/>
<evidence type="ECO:0000256" key="3">
    <source>
        <dbReference type="ARBA" id="ARBA00022806"/>
    </source>
</evidence>
<keyword evidence="2 9" id="KW-0378">Hydrolase</keyword>
<dbReference type="GO" id="GO:0000725">
    <property type="term" value="P:recombinational repair"/>
    <property type="evidence" value="ECO:0007669"/>
    <property type="project" value="TreeGrafter"/>
</dbReference>
<keyword evidence="5 11" id="KW-0413">Isomerase</keyword>
<dbReference type="AlphaFoldDB" id="E8LJ18"/>
<evidence type="ECO:0000256" key="1">
    <source>
        <dbReference type="ARBA" id="ARBA00022741"/>
    </source>
</evidence>
<organism evidence="11 12">
    <name type="scientific">Succinatimonas hippei (strain DSM 22608 / JCM 16073 / KCTC 15190 / YIT 12066)</name>
    <dbReference type="NCBI Taxonomy" id="762983"/>
    <lineage>
        <taxon>Bacteria</taxon>
        <taxon>Pseudomonadati</taxon>
        <taxon>Pseudomonadota</taxon>
        <taxon>Gammaproteobacteria</taxon>
        <taxon>Aeromonadales</taxon>
        <taxon>Succinivibrionaceae</taxon>
        <taxon>Succinatimonas</taxon>
    </lineage>
</organism>
<gene>
    <name evidence="11" type="ORF">HMPREF9444_00691</name>
</gene>
<dbReference type="InterPro" id="IPR027417">
    <property type="entry name" value="P-loop_NTPase"/>
</dbReference>
<dbReference type="eggNOG" id="COG0210">
    <property type="taxonomic scope" value="Bacteria"/>
</dbReference>
<comment type="catalytic activity">
    <reaction evidence="6">
        <text>Couples ATP hydrolysis with the unwinding of duplex DNA by translocating in the 3'-5' direction.</text>
        <dbReference type="EC" id="5.6.2.4"/>
    </reaction>
</comment>
<dbReference type="HOGENOM" id="CLU_006494_1_0_6"/>
<dbReference type="OrthoDB" id="5298826at2"/>
<dbReference type="InterPro" id="IPR014017">
    <property type="entry name" value="DNA_helicase_UvrD-like_C"/>
</dbReference>
<dbReference type="InterPro" id="IPR014016">
    <property type="entry name" value="UvrD-like_ATP-bd"/>
</dbReference>
<feature type="binding site" evidence="9">
    <location>
        <begin position="211"/>
        <end position="218"/>
    </location>
    <ligand>
        <name>ATP</name>
        <dbReference type="ChEBI" id="CHEBI:30616"/>
    </ligand>
</feature>
<evidence type="ECO:0000256" key="2">
    <source>
        <dbReference type="ARBA" id="ARBA00022801"/>
    </source>
</evidence>
<dbReference type="EMBL" id="AEVO01000033">
    <property type="protein sequence ID" value="EFY07483.1"/>
    <property type="molecule type" value="Genomic_DNA"/>
</dbReference>
<evidence type="ECO:0000256" key="8">
    <source>
        <dbReference type="ARBA" id="ARBA00048988"/>
    </source>
</evidence>
<evidence type="ECO:0000256" key="5">
    <source>
        <dbReference type="ARBA" id="ARBA00023235"/>
    </source>
</evidence>
<comment type="caution">
    <text evidence="11">The sequence shown here is derived from an EMBL/GenBank/DDBJ whole genome shotgun (WGS) entry which is preliminary data.</text>
</comment>
<dbReference type="GO" id="GO:0003677">
    <property type="term" value="F:DNA binding"/>
    <property type="evidence" value="ECO:0007669"/>
    <property type="project" value="UniProtKB-KW"/>
</dbReference>
<proteinExistence type="predicted"/>
<dbReference type="GO" id="GO:0005524">
    <property type="term" value="F:ATP binding"/>
    <property type="evidence" value="ECO:0007669"/>
    <property type="project" value="UniProtKB-UniRule"/>
</dbReference>
<evidence type="ECO:0000256" key="4">
    <source>
        <dbReference type="ARBA" id="ARBA00022840"/>
    </source>
</evidence>
<dbReference type="EC" id="5.6.2.4" evidence="7"/>
<sequence>MSENSALPISIKRGFWSRIFFGSLELINDNVNKTVIVKRGKNKEFILYSEFALFIKLGEKSLVFNLKDKKLHFLHLKKKDIEAFAEKLNYDLAFLIYENYHEILNSIVRFKSVYLKDSQTEEFLLKRNILVKVFQYGEKYLLDLLTQDERYFYLEILKPEHIDYVKRIRTICEDALNVKYKEFFENAENYTLTVEQRLAVIRNNDYNLILAAAGTGKTSVIVAKALYLVVSKQAQPKDILILAYNKNAAEELRQRIKERAEKIELDVTEDFNIFTFHALGRSIIQNSKERTYLTKFEEDPKALLRWVDMWLYSYLISDPQALKLFLRLFMTHISFDSVIKRHSQDLVETKEQEIFDEELRTLNNELVKSKEEQFIANWLFLHSVPYKYEDNYVVKQRVEVGFDYRPDFHILNTNIYLEHFGIDREGNTRSDIDKETYNELILKKRELHKKYGTVLLETYSYDFTEKMIENRLHDLLVSHGVKIEAKSSEEIIKGLKKNDAFLEQLELFIKCLKAIRVDRISEEEVVNRYKNFHIPYPEYYGSFFNRLVRDYCAELEQQHAIDFDDMILKATDKIKSGTFISPWKYILIDEFQDISLARLELIKQIIAKSSGCVLNCVGDDWQAIYHFSGGKLEVTTRFSDYIGTYTLTKLEKTYRYNSSIALMAGTFIQENPEQFRKDVKAPCIDNNPHVHLLDCRDGNTYKILAEHFVKENKKFHTSLAMASKAIELIKDIKNRDPKASVAILARYNFLLTPLIKFLKNPLNSHFYDIKDYLSLQDKENIHIWTFHRAKGLEADYCILLGFSGGKFGFPSRITNSVLLDALMPQTDPYPYSEERRLFYVALTRAKKDSYIVADPLLPSVFVNEILSPKYHLDIQSSRFAYQFREIFKCPFCKNGYYELVEGRYGPYYRCTSGVICSSQPRVCEICGAPSIDKKEISICKNPNCRHAIAVCALCGRKMVLRQGPHGKFWGCTGYGLKQDACKFTQNFDRLNKILHLYNK</sequence>
<dbReference type="GO" id="GO:0043138">
    <property type="term" value="F:3'-5' DNA helicase activity"/>
    <property type="evidence" value="ECO:0007669"/>
    <property type="project" value="UniProtKB-EC"/>
</dbReference>
<evidence type="ECO:0000313" key="12">
    <source>
        <dbReference type="Proteomes" id="UP000018458"/>
    </source>
</evidence>
<dbReference type="PANTHER" id="PTHR11070">
    <property type="entry name" value="UVRD / RECB / PCRA DNA HELICASE FAMILY MEMBER"/>
    <property type="match status" value="1"/>
</dbReference>
<evidence type="ECO:0000256" key="7">
    <source>
        <dbReference type="ARBA" id="ARBA00034808"/>
    </source>
</evidence>
<dbReference type="eggNOG" id="COG0551">
    <property type="taxonomic scope" value="Bacteria"/>
</dbReference>
<keyword evidence="3 9" id="KW-0347">Helicase</keyword>
<evidence type="ECO:0000256" key="9">
    <source>
        <dbReference type="PROSITE-ProRule" id="PRU00560"/>
    </source>
</evidence>
<dbReference type="PROSITE" id="PS51198">
    <property type="entry name" value="UVRD_HELICASE_ATP_BIND"/>
    <property type="match status" value="1"/>
</dbReference>
<evidence type="ECO:0000313" key="11">
    <source>
        <dbReference type="EMBL" id="EFY07483.1"/>
    </source>
</evidence>
<dbReference type="SUPFAM" id="SSF52540">
    <property type="entry name" value="P-loop containing nucleoside triphosphate hydrolases"/>
    <property type="match status" value="1"/>
</dbReference>
<dbReference type="Gene3D" id="3.30.65.10">
    <property type="entry name" value="Bacterial Topoisomerase I, domain 1"/>
    <property type="match status" value="1"/>
</dbReference>
<comment type="catalytic activity">
    <reaction evidence="8">
        <text>ATP + H2O = ADP + phosphate + H(+)</text>
        <dbReference type="Rhea" id="RHEA:13065"/>
        <dbReference type="ChEBI" id="CHEBI:15377"/>
        <dbReference type="ChEBI" id="CHEBI:15378"/>
        <dbReference type="ChEBI" id="CHEBI:30616"/>
        <dbReference type="ChEBI" id="CHEBI:43474"/>
        <dbReference type="ChEBI" id="CHEBI:456216"/>
        <dbReference type="EC" id="5.6.2.4"/>
    </reaction>
</comment>
<dbReference type="GO" id="GO:0016887">
    <property type="term" value="F:ATP hydrolysis activity"/>
    <property type="evidence" value="ECO:0007669"/>
    <property type="project" value="RHEA"/>
</dbReference>
<name>E8LJ18_SUCHY</name>
<dbReference type="Gene3D" id="3.40.50.300">
    <property type="entry name" value="P-loop containing nucleotide triphosphate hydrolases"/>
    <property type="match status" value="3"/>
</dbReference>
<dbReference type="PANTHER" id="PTHR11070:SF63">
    <property type="entry name" value="DNA HELICASE IV"/>
    <property type="match status" value="1"/>
</dbReference>
<keyword evidence="12" id="KW-1185">Reference proteome</keyword>
<reference evidence="11 12" key="1">
    <citation type="submission" date="2011-01" db="EMBL/GenBank/DDBJ databases">
        <authorList>
            <person name="Weinstock G."/>
            <person name="Sodergren E."/>
            <person name="Clifton S."/>
            <person name="Fulton L."/>
            <person name="Fulton B."/>
            <person name="Courtney L."/>
            <person name="Fronick C."/>
            <person name="Harrison M."/>
            <person name="Strong C."/>
            <person name="Farmer C."/>
            <person name="Delahaunty K."/>
            <person name="Markovic C."/>
            <person name="Hall O."/>
            <person name="Minx P."/>
            <person name="Tomlinson C."/>
            <person name="Mitreva M."/>
            <person name="Hou S."/>
            <person name="Chen J."/>
            <person name="Wollam A."/>
            <person name="Pepin K.H."/>
            <person name="Johnson M."/>
            <person name="Bhonagiri V."/>
            <person name="Zhang X."/>
            <person name="Suruliraj S."/>
            <person name="Warren W."/>
            <person name="Chinwalla A."/>
            <person name="Mardis E.R."/>
            <person name="Wilson R.K."/>
        </authorList>
    </citation>
    <scope>NUCLEOTIDE SEQUENCE [LARGE SCALE GENOMIC DNA]</scope>
    <source>
        <strain evidence="12">DSM 22608 / JCM 16073 / KCTC 15190 / YIT 12066</strain>
    </source>
</reference>
<dbReference type="SUPFAM" id="SSF57783">
    <property type="entry name" value="Zinc beta-ribbon"/>
    <property type="match status" value="1"/>
</dbReference>
<dbReference type="Proteomes" id="UP000018458">
    <property type="component" value="Unassembled WGS sequence"/>
</dbReference>
<dbReference type="Pfam" id="PF13361">
    <property type="entry name" value="UvrD_C"/>
    <property type="match status" value="1"/>
</dbReference>
<feature type="domain" description="UvrD-like helicase ATP-binding" evidence="10">
    <location>
        <begin position="190"/>
        <end position="657"/>
    </location>
</feature>
<dbReference type="Pfam" id="PF00580">
    <property type="entry name" value="UvrD-helicase"/>
    <property type="match status" value="1"/>
</dbReference>
<dbReference type="RefSeq" id="WP_009142906.1">
    <property type="nucleotide sequence ID" value="NZ_GL830970.1"/>
</dbReference>
<dbReference type="GO" id="GO:0005829">
    <property type="term" value="C:cytosol"/>
    <property type="evidence" value="ECO:0007669"/>
    <property type="project" value="TreeGrafter"/>
</dbReference>
<evidence type="ECO:0000259" key="10">
    <source>
        <dbReference type="PROSITE" id="PS51198"/>
    </source>
</evidence>
<evidence type="ECO:0000256" key="6">
    <source>
        <dbReference type="ARBA" id="ARBA00034617"/>
    </source>
</evidence>